<sequence length="44" mass="5175">MSEPEIHDPLYGDVIVRWSEITPEEQERARRDYEKAVGADKETK</sequence>
<dbReference type="Proteomes" id="UP000316291">
    <property type="component" value="Unassembled WGS sequence"/>
</dbReference>
<name>A0A562RNB9_9BRAD</name>
<gene>
    <name evidence="2" type="ORF">IQ16_03705</name>
</gene>
<feature type="region of interest" description="Disordered" evidence="1">
    <location>
        <begin position="24"/>
        <end position="44"/>
    </location>
</feature>
<protein>
    <submittedName>
        <fullName evidence="2">Uncharacterized protein</fullName>
    </submittedName>
</protein>
<proteinExistence type="predicted"/>
<evidence type="ECO:0000256" key="1">
    <source>
        <dbReference type="SAM" id="MobiDB-lite"/>
    </source>
</evidence>
<keyword evidence="3" id="KW-1185">Reference proteome</keyword>
<reference evidence="2 3" key="1">
    <citation type="journal article" date="2015" name="Stand. Genomic Sci.">
        <title>Genomic Encyclopedia of Bacterial and Archaeal Type Strains, Phase III: the genomes of soil and plant-associated and newly described type strains.</title>
        <authorList>
            <person name="Whitman W.B."/>
            <person name="Woyke T."/>
            <person name="Klenk H.P."/>
            <person name="Zhou Y."/>
            <person name="Lilburn T.G."/>
            <person name="Beck B.J."/>
            <person name="De Vos P."/>
            <person name="Vandamme P."/>
            <person name="Eisen J.A."/>
            <person name="Garrity G."/>
            <person name="Hugenholtz P."/>
            <person name="Kyrpides N.C."/>
        </authorList>
    </citation>
    <scope>NUCLEOTIDE SEQUENCE [LARGE SCALE GENOMIC DNA]</scope>
    <source>
        <strain evidence="2 3">CGMCC 1.10948</strain>
    </source>
</reference>
<comment type="caution">
    <text evidence="2">The sequence shown here is derived from an EMBL/GenBank/DDBJ whole genome shotgun (WGS) entry which is preliminary data.</text>
</comment>
<feature type="compositionally biased region" description="Basic and acidic residues" evidence="1">
    <location>
        <begin position="25"/>
        <end position="44"/>
    </location>
</feature>
<dbReference type="EMBL" id="VLLA01000008">
    <property type="protein sequence ID" value="TWI70532.1"/>
    <property type="molecule type" value="Genomic_DNA"/>
</dbReference>
<dbReference type="AlphaFoldDB" id="A0A562RNB9"/>
<accession>A0A562RNB9</accession>
<evidence type="ECO:0000313" key="2">
    <source>
        <dbReference type="EMBL" id="TWI70532.1"/>
    </source>
</evidence>
<evidence type="ECO:0000313" key="3">
    <source>
        <dbReference type="Proteomes" id="UP000316291"/>
    </source>
</evidence>
<organism evidence="2 3">
    <name type="scientific">Bradyrhizobium huanghuaihaiense</name>
    <dbReference type="NCBI Taxonomy" id="990078"/>
    <lineage>
        <taxon>Bacteria</taxon>
        <taxon>Pseudomonadati</taxon>
        <taxon>Pseudomonadota</taxon>
        <taxon>Alphaproteobacteria</taxon>
        <taxon>Hyphomicrobiales</taxon>
        <taxon>Nitrobacteraceae</taxon>
        <taxon>Bradyrhizobium</taxon>
    </lineage>
</organism>
<dbReference type="RefSeq" id="WP_283812184.1">
    <property type="nucleotide sequence ID" value="NZ_VLLA01000008.1"/>
</dbReference>